<dbReference type="AlphaFoldDB" id="A0A3N4KFP3"/>
<evidence type="ECO:0000256" key="1">
    <source>
        <dbReference type="SAM" id="Phobius"/>
    </source>
</evidence>
<evidence type="ECO:0000313" key="2">
    <source>
        <dbReference type="EMBL" id="RPB07161.1"/>
    </source>
</evidence>
<keyword evidence="1" id="KW-0812">Transmembrane</keyword>
<dbReference type="InParanoid" id="A0A3N4KFP3"/>
<reference evidence="2 3" key="1">
    <citation type="journal article" date="2018" name="Nat. Ecol. Evol.">
        <title>Pezizomycetes genomes reveal the molecular basis of ectomycorrhizal truffle lifestyle.</title>
        <authorList>
            <person name="Murat C."/>
            <person name="Payen T."/>
            <person name="Noel B."/>
            <person name="Kuo A."/>
            <person name="Morin E."/>
            <person name="Chen J."/>
            <person name="Kohler A."/>
            <person name="Krizsan K."/>
            <person name="Balestrini R."/>
            <person name="Da Silva C."/>
            <person name="Montanini B."/>
            <person name="Hainaut M."/>
            <person name="Levati E."/>
            <person name="Barry K.W."/>
            <person name="Belfiori B."/>
            <person name="Cichocki N."/>
            <person name="Clum A."/>
            <person name="Dockter R.B."/>
            <person name="Fauchery L."/>
            <person name="Guy J."/>
            <person name="Iotti M."/>
            <person name="Le Tacon F."/>
            <person name="Lindquist E.A."/>
            <person name="Lipzen A."/>
            <person name="Malagnac F."/>
            <person name="Mello A."/>
            <person name="Molinier V."/>
            <person name="Miyauchi S."/>
            <person name="Poulain J."/>
            <person name="Riccioni C."/>
            <person name="Rubini A."/>
            <person name="Sitrit Y."/>
            <person name="Splivallo R."/>
            <person name="Traeger S."/>
            <person name="Wang M."/>
            <person name="Zifcakova L."/>
            <person name="Wipf D."/>
            <person name="Zambonelli A."/>
            <person name="Paolocci F."/>
            <person name="Nowrousian M."/>
            <person name="Ottonello S."/>
            <person name="Baldrian P."/>
            <person name="Spatafora J.W."/>
            <person name="Henrissat B."/>
            <person name="Nagy L.G."/>
            <person name="Aury J.M."/>
            <person name="Wincker P."/>
            <person name="Grigoriev I.V."/>
            <person name="Bonfante P."/>
            <person name="Martin F.M."/>
        </authorList>
    </citation>
    <scope>NUCLEOTIDE SEQUENCE [LARGE SCALE GENOMIC DNA]</scope>
    <source>
        <strain evidence="2 3">CCBAS932</strain>
    </source>
</reference>
<protein>
    <submittedName>
        <fullName evidence="2">Uncharacterized protein</fullName>
    </submittedName>
</protein>
<accession>A0A3N4KFP3</accession>
<dbReference type="Proteomes" id="UP000277580">
    <property type="component" value="Unassembled WGS sequence"/>
</dbReference>
<keyword evidence="1" id="KW-0472">Membrane</keyword>
<organism evidence="2 3">
    <name type="scientific">Morchella conica CCBAS932</name>
    <dbReference type="NCBI Taxonomy" id="1392247"/>
    <lineage>
        <taxon>Eukaryota</taxon>
        <taxon>Fungi</taxon>
        <taxon>Dikarya</taxon>
        <taxon>Ascomycota</taxon>
        <taxon>Pezizomycotina</taxon>
        <taxon>Pezizomycetes</taxon>
        <taxon>Pezizales</taxon>
        <taxon>Morchellaceae</taxon>
        <taxon>Morchella</taxon>
    </lineage>
</organism>
<feature type="transmembrane region" description="Helical" evidence="1">
    <location>
        <begin position="113"/>
        <end position="137"/>
    </location>
</feature>
<gene>
    <name evidence="2" type="ORF">P167DRAFT_424352</name>
</gene>
<sequence>MFFLVLTKLDIDKLKKDADAEESLCFCFVRNGNLDEGRNERSSNTGFRMTLILYFSVSGPRDTKGIAQQAAQQASCQLSLRDGGRLASCELTGWLAGWAHKKKLRRSQAHHRWGFFFHSSPGLFLLGFASHFLVAVLL</sequence>
<dbReference type="EMBL" id="ML119193">
    <property type="protein sequence ID" value="RPB07161.1"/>
    <property type="molecule type" value="Genomic_DNA"/>
</dbReference>
<proteinExistence type="predicted"/>
<keyword evidence="1" id="KW-1133">Transmembrane helix</keyword>
<name>A0A3N4KFP3_9PEZI</name>
<evidence type="ECO:0000313" key="3">
    <source>
        <dbReference type="Proteomes" id="UP000277580"/>
    </source>
</evidence>
<keyword evidence="3" id="KW-1185">Reference proteome</keyword>